<proteinExistence type="predicted"/>
<dbReference type="PANTHER" id="PTHR24559:SF427">
    <property type="entry name" value="RNA-DIRECTED DNA POLYMERASE"/>
    <property type="match status" value="1"/>
</dbReference>
<dbReference type="AlphaFoldDB" id="A0A699HJL6"/>
<dbReference type="Pfam" id="PF00078">
    <property type="entry name" value="RVT_1"/>
    <property type="match status" value="1"/>
</dbReference>
<gene>
    <name evidence="2" type="ORF">Tci_392532</name>
</gene>
<reference evidence="2" key="1">
    <citation type="journal article" date="2019" name="Sci. Rep.">
        <title>Draft genome of Tanacetum cinerariifolium, the natural source of mosquito coil.</title>
        <authorList>
            <person name="Yamashiro T."/>
            <person name="Shiraishi A."/>
            <person name="Satake H."/>
            <person name="Nakayama K."/>
        </authorList>
    </citation>
    <scope>NUCLEOTIDE SEQUENCE</scope>
</reference>
<dbReference type="Gene3D" id="1.10.340.70">
    <property type="match status" value="1"/>
</dbReference>
<protein>
    <submittedName>
        <fullName evidence="2">Reverse transcriptase domain-containing protein</fullName>
    </submittedName>
</protein>
<dbReference type="Gene3D" id="3.30.70.270">
    <property type="match status" value="1"/>
</dbReference>
<keyword evidence="2" id="KW-0695">RNA-directed DNA polymerase</keyword>
<dbReference type="PROSITE" id="PS50878">
    <property type="entry name" value="RT_POL"/>
    <property type="match status" value="1"/>
</dbReference>
<dbReference type="GO" id="GO:0003964">
    <property type="term" value="F:RNA-directed DNA polymerase activity"/>
    <property type="evidence" value="ECO:0007669"/>
    <property type="project" value="UniProtKB-KW"/>
</dbReference>
<evidence type="ECO:0000259" key="1">
    <source>
        <dbReference type="PROSITE" id="PS50878"/>
    </source>
</evidence>
<dbReference type="PANTHER" id="PTHR24559">
    <property type="entry name" value="TRANSPOSON TY3-I GAG-POL POLYPROTEIN"/>
    <property type="match status" value="1"/>
</dbReference>
<feature type="domain" description="Reverse transcriptase" evidence="1">
    <location>
        <begin position="1"/>
        <end position="208"/>
    </location>
</feature>
<comment type="caution">
    <text evidence="2">The sequence shown here is derived from an EMBL/GenBank/DDBJ whole genome shotgun (WGS) entry which is preliminary data.</text>
</comment>
<organism evidence="2">
    <name type="scientific">Tanacetum cinerariifolium</name>
    <name type="common">Dalmatian daisy</name>
    <name type="synonym">Chrysanthemum cinerariifolium</name>
    <dbReference type="NCBI Taxonomy" id="118510"/>
    <lineage>
        <taxon>Eukaryota</taxon>
        <taxon>Viridiplantae</taxon>
        <taxon>Streptophyta</taxon>
        <taxon>Embryophyta</taxon>
        <taxon>Tracheophyta</taxon>
        <taxon>Spermatophyta</taxon>
        <taxon>Magnoliopsida</taxon>
        <taxon>eudicotyledons</taxon>
        <taxon>Gunneridae</taxon>
        <taxon>Pentapetalae</taxon>
        <taxon>asterids</taxon>
        <taxon>campanulids</taxon>
        <taxon>Asterales</taxon>
        <taxon>Asteraceae</taxon>
        <taxon>Asteroideae</taxon>
        <taxon>Anthemideae</taxon>
        <taxon>Anthemidinae</taxon>
        <taxon>Tanacetum</taxon>
    </lineage>
</organism>
<sequence>MVSYKDDLYKLLLVQVTATPTIPISTKENLGDPIDIKMDIIHLEPEQLLGVPLQEELIALRFRVDIAEAENASLRARIKTTKAIEKITRKRERQARVEIEQQLAVIQESHHQDQENFRKLKELVTIMPFGLTNAPAVFMDLMNRVCKPYLDKIVIVLIDDILIYSESKQEHEEHLKLILELLKKEQLYVKFSKCKFWIPKVQFLGHAIDSHGIDVDPAKIKSIKELSSSKIAAKIRQKLCSAPILALPERSKDFIIYCDVLIKGLEAVLMQREKGIAYASQQLKIHGKNYITHDLELEATEARKLKNLKSEDVGGMLIENSKDPEKPRKEKLGPRDDETLCLNNRSWLPCYGDLRTLIMHESHKSKYSVHPGSDKMYQDMKLLYRWPNMIADIATYVSKCLTCLRAKSEHQKPSGLLQMGKLNPRYIGPFEVLAKVGTIAYKLKLPQQLSKVHNTFHVSNLKEYLSDDPLEISLDEIHIDDKLRFVEEPVEIMDREVKRLKQSCIPINKV</sequence>
<dbReference type="InterPro" id="IPR041577">
    <property type="entry name" value="RT_RNaseH_2"/>
</dbReference>
<accession>A0A699HJL6</accession>
<dbReference type="InterPro" id="IPR000477">
    <property type="entry name" value="RT_dom"/>
</dbReference>
<dbReference type="InterPro" id="IPR041588">
    <property type="entry name" value="Integrase_H2C2"/>
</dbReference>
<dbReference type="Pfam" id="PF24626">
    <property type="entry name" value="SH3_Tf2-1"/>
    <property type="match status" value="1"/>
</dbReference>
<dbReference type="Pfam" id="PF17919">
    <property type="entry name" value="RT_RNaseH_2"/>
    <property type="match status" value="1"/>
</dbReference>
<dbReference type="InterPro" id="IPR043502">
    <property type="entry name" value="DNA/RNA_pol_sf"/>
</dbReference>
<keyword evidence="2" id="KW-0548">Nucleotidyltransferase</keyword>
<dbReference type="SUPFAM" id="SSF56672">
    <property type="entry name" value="DNA/RNA polymerases"/>
    <property type="match status" value="1"/>
</dbReference>
<dbReference type="InterPro" id="IPR053134">
    <property type="entry name" value="RNA-dir_DNA_polymerase"/>
</dbReference>
<dbReference type="Pfam" id="PF17921">
    <property type="entry name" value="Integrase_H2C2"/>
    <property type="match status" value="1"/>
</dbReference>
<dbReference type="InterPro" id="IPR043128">
    <property type="entry name" value="Rev_trsase/Diguanyl_cyclase"/>
</dbReference>
<keyword evidence="2" id="KW-0808">Transferase</keyword>
<dbReference type="InterPro" id="IPR056924">
    <property type="entry name" value="SH3_Tf2-1"/>
</dbReference>
<dbReference type="EMBL" id="BKCJ010159805">
    <property type="protein sequence ID" value="GEY20558.1"/>
    <property type="molecule type" value="Genomic_DNA"/>
</dbReference>
<evidence type="ECO:0000313" key="2">
    <source>
        <dbReference type="EMBL" id="GEY20558.1"/>
    </source>
</evidence>
<dbReference type="FunFam" id="3.30.70.270:FF:000003">
    <property type="entry name" value="Transposon Ty3-G Gag-Pol polyprotein"/>
    <property type="match status" value="1"/>
</dbReference>
<name>A0A699HJL6_TANCI</name>